<dbReference type="PANTHER" id="PTHR33202:SF22">
    <property type="entry name" value="HYDROGEN PEROXIDE SENSITIVE REPRESSOR"/>
    <property type="match status" value="1"/>
</dbReference>
<dbReference type="Gene3D" id="1.10.10.10">
    <property type="entry name" value="Winged helix-like DNA-binding domain superfamily/Winged helix DNA-binding domain"/>
    <property type="match status" value="1"/>
</dbReference>
<dbReference type="PANTHER" id="PTHR33202">
    <property type="entry name" value="ZINC UPTAKE REGULATION PROTEIN"/>
    <property type="match status" value="1"/>
</dbReference>
<dbReference type="EMBL" id="BAAAFH010000022">
    <property type="protein sequence ID" value="GAA0876445.1"/>
    <property type="molecule type" value="Genomic_DNA"/>
</dbReference>
<dbReference type="Proteomes" id="UP001501126">
    <property type="component" value="Unassembled WGS sequence"/>
</dbReference>
<sequence length="143" mass="16202">MDLANRLKEKGLRITDGRISILDFFQKNPGLGLSIHDLLGEFSGDLDKVTLYRTLHSFEEKGLIHKVIDETGLERYALCEDHCHDDHGHNHEHIHFKCVKCQKTECLDDSNQPKVSLPAGYSQKEANFLILGECARCNEKAGK</sequence>
<dbReference type="SUPFAM" id="SSF46785">
    <property type="entry name" value="Winged helix' DNA-binding domain"/>
    <property type="match status" value="1"/>
</dbReference>
<dbReference type="Pfam" id="PF01475">
    <property type="entry name" value="FUR"/>
    <property type="match status" value="1"/>
</dbReference>
<name>A0ABN1MSY8_9FLAO</name>
<comment type="caution">
    <text evidence="1">The sequence shown here is derived from an EMBL/GenBank/DDBJ whole genome shotgun (WGS) entry which is preliminary data.</text>
</comment>
<reference evidence="1 2" key="1">
    <citation type="journal article" date="2019" name="Int. J. Syst. Evol. Microbiol.">
        <title>The Global Catalogue of Microorganisms (GCM) 10K type strain sequencing project: providing services to taxonomists for standard genome sequencing and annotation.</title>
        <authorList>
            <consortium name="The Broad Institute Genomics Platform"/>
            <consortium name="The Broad Institute Genome Sequencing Center for Infectious Disease"/>
            <person name="Wu L."/>
            <person name="Ma J."/>
        </authorList>
    </citation>
    <scope>NUCLEOTIDE SEQUENCE [LARGE SCALE GENOMIC DNA]</scope>
    <source>
        <strain evidence="1 2">JCM 16083</strain>
    </source>
</reference>
<dbReference type="InterPro" id="IPR036388">
    <property type="entry name" value="WH-like_DNA-bd_sf"/>
</dbReference>
<gene>
    <name evidence="1" type="ORF">GCM10009118_28550</name>
</gene>
<evidence type="ECO:0000313" key="2">
    <source>
        <dbReference type="Proteomes" id="UP001501126"/>
    </source>
</evidence>
<keyword evidence="2" id="KW-1185">Reference proteome</keyword>
<proteinExistence type="predicted"/>
<accession>A0ABN1MSY8</accession>
<organism evidence="1 2">
    <name type="scientific">Wandonia haliotis</name>
    <dbReference type="NCBI Taxonomy" id="574963"/>
    <lineage>
        <taxon>Bacteria</taxon>
        <taxon>Pseudomonadati</taxon>
        <taxon>Bacteroidota</taxon>
        <taxon>Flavobacteriia</taxon>
        <taxon>Flavobacteriales</taxon>
        <taxon>Crocinitomicaceae</taxon>
        <taxon>Wandonia</taxon>
    </lineage>
</organism>
<dbReference type="InterPro" id="IPR036390">
    <property type="entry name" value="WH_DNA-bd_sf"/>
</dbReference>
<evidence type="ECO:0000313" key="1">
    <source>
        <dbReference type="EMBL" id="GAA0876445.1"/>
    </source>
</evidence>
<protein>
    <submittedName>
        <fullName evidence="1">Fur family transcriptional regulator</fullName>
    </submittedName>
</protein>
<dbReference type="RefSeq" id="WP_343789293.1">
    <property type="nucleotide sequence ID" value="NZ_BAAAFH010000022.1"/>
</dbReference>
<dbReference type="InterPro" id="IPR002481">
    <property type="entry name" value="FUR"/>
</dbReference>